<dbReference type="InterPro" id="IPR031815">
    <property type="entry name" value="DUF5074"/>
</dbReference>
<feature type="chain" id="PRO_5047179024" evidence="1">
    <location>
        <begin position="27"/>
        <end position="340"/>
    </location>
</feature>
<dbReference type="Pfam" id="PF16819">
    <property type="entry name" value="DUF5074"/>
    <property type="match status" value="1"/>
</dbReference>
<dbReference type="Gene3D" id="2.130.10.10">
    <property type="entry name" value="YVTN repeat-like/Quinoprotein amine dehydrogenase"/>
    <property type="match status" value="1"/>
</dbReference>
<dbReference type="GO" id="GO:0003677">
    <property type="term" value="F:DNA binding"/>
    <property type="evidence" value="ECO:0007669"/>
    <property type="project" value="UniProtKB-KW"/>
</dbReference>
<evidence type="ECO:0000313" key="3">
    <source>
        <dbReference type="Proteomes" id="UP001185012"/>
    </source>
</evidence>
<organism evidence="2 3">
    <name type="scientific">Desmospora profundinema</name>
    <dbReference type="NCBI Taxonomy" id="1571184"/>
    <lineage>
        <taxon>Bacteria</taxon>
        <taxon>Bacillati</taxon>
        <taxon>Bacillota</taxon>
        <taxon>Bacilli</taxon>
        <taxon>Bacillales</taxon>
        <taxon>Thermoactinomycetaceae</taxon>
        <taxon>Desmospora</taxon>
    </lineage>
</organism>
<reference evidence="2 3" key="1">
    <citation type="submission" date="2023-07" db="EMBL/GenBank/DDBJ databases">
        <title>Genomic Encyclopedia of Type Strains, Phase IV (KMG-IV): sequencing the most valuable type-strain genomes for metagenomic binning, comparative biology and taxonomic classification.</title>
        <authorList>
            <person name="Goeker M."/>
        </authorList>
    </citation>
    <scope>NUCLEOTIDE SEQUENCE [LARGE SCALE GENOMIC DNA]</scope>
    <source>
        <strain evidence="2 3">DSM 45903</strain>
    </source>
</reference>
<dbReference type="InterPro" id="IPR011048">
    <property type="entry name" value="Haem_d1_sf"/>
</dbReference>
<gene>
    <name evidence="2" type="ORF">JOE21_002175</name>
</gene>
<evidence type="ECO:0000256" key="1">
    <source>
        <dbReference type="SAM" id="SignalP"/>
    </source>
</evidence>
<keyword evidence="3" id="KW-1185">Reference proteome</keyword>
<protein>
    <submittedName>
        <fullName evidence="2">DNA-binding beta-propeller fold protein YncE</fullName>
    </submittedName>
</protein>
<evidence type="ECO:0000313" key="2">
    <source>
        <dbReference type="EMBL" id="MDR6226169.1"/>
    </source>
</evidence>
<keyword evidence="1" id="KW-0732">Signal</keyword>
<dbReference type="EMBL" id="JAVDQG010000004">
    <property type="protein sequence ID" value="MDR6226169.1"/>
    <property type="molecule type" value="Genomic_DNA"/>
</dbReference>
<dbReference type="SUPFAM" id="SSF51004">
    <property type="entry name" value="C-terminal (heme d1) domain of cytochrome cd1-nitrite reductase"/>
    <property type="match status" value="1"/>
</dbReference>
<keyword evidence="2" id="KW-0238">DNA-binding</keyword>
<name>A0ABU1IQG9_9BACL</name>
<dbReference type="RefSeq" id="WP_309865714.1">
    <property type="nucleotide sequence ID" value="NZ_JAVDQG010000004.1"/>
</dbReference>
<accession>A0ABU1IQG9</accession>
<feature type="signal peptide" evidence="1">
    <location>
        <begin position="1"/>
        <end position="26"/>
    </location>
</feature>
<dbReference type="InterPro" id="IPR015943">
    <property type="entry name" value="WD40/YVTN_repeat-like_dom_sf"/>
</dbReference>
<dbReference type="PROSITE" id="PS51257">
    <property type="entry name" value="PROKAR_LIPOPROTEIN"/>
    <property type="match status" value="1"/>
</dbReference>
<proteinExistence type="predicted"/>
<comment type="caution">
    <text evidence="2">The sequence shown here is derived from an EMBL/GenBank/DDBJ whole genome shotgun (WGS) entry which is preliminary data.</text>
</comment>
<sequence>MIHRWKHLLTLLSVSLLTVSCNSTDAIDLTDGSYGVIYTSSLGKDSVFAVVDDEGDIRSSVDFKAMGVFQIGSDGNGGFLFPATLDDDMRAHIDKSGKLSLGSYDVHTFADTQQGVQVILYNTNLETNTVEIRRGNQVNRTTVPSLTRSVLVHQSEVYVFVDEDKGSYIYIIEIKTGKIRKKIPIKPTDVGAADDMKMFQGKIVAATQEDGDKLVVLDPETHKVKKVILDEDMYVYPQFVATDQKHLYVTTEEGYLYKLDQGYQVKKKVREASEEDDIYLQRVYVDDRYVYTLSIMPRGKKKAGYIGIFDKETLKRKKRIELPIIRDSIGIQDFVLLNKE</sequence>
<dbReference type="Proteomes" id="UP001185012">
    <property type="component" value="Unassembled WGS sequence"/>
</dbReference>